<dbReference type="CDD" id="cd16432">
    <property type="entry name" value="CheB_Rec"/>
    <property type="match status" value="1"/>
</dbReference>
<dbReference type="EMBL" id="JAKZFC010000001">
    <property type="protein sequence ID" value="MCH7320954.1"/>
    <property type="molecule type" value="Genomic_DNA"/>
</dbReference>
<dbReference type="InterPro" id="IPR035909">
    <property type="entry name" value="CheB_C"/>
</dbReference>
<dbReference type="PROSITE" id="PS50122">
    <property type="entry name" value="CHEB"/>
    <property type="match status" value="1"/>
</dbReference>
<comment type="caution">
    <text evidence="8">The sequence shown here is derived from an EMBL/GenBank/DDBJ whole genome shotgun (WGS) entry which is preliminary data.</text>
</comment>
<keyword evidence="3 4" id="KW-0145">Chemotaxis</keyword>
<evidence type="ECO:0000313" key="9">
    <source>
        <dbReference type="Proteomes" id="UP001316087"/>
    </source>
</evidence>
<dbReference type="Pfam" id="PF00072">
    <property type="entry name" value="Response_reg"/>
    <property type="match status" value="1"/>
</dbReference>
<dbReference type="PROSITE" id="PS50110">
    <property type="entry name" value="RESPONSE_REGULATORY"/>
    <property type="match status" value="1"/>
</dbReference>
<keyword evidence="3 5" id="KW-0597">Phosphoprotein</keyword>
<dbReference type="InterPro" id="IPR001789">
    <property type="entry name" value="Sig_transdc_resp-reg_receiver"/>
</dbReference>
<dbReference type="SMART" id="SM00448">
    <property type="entry name" value="REC"/>
    <property type="match status" value="1"/>
</dbReference>
<evidence type="ECO:0000256" key="2">
    <source>
        <dbReference type="ARBA" id="ARBA00048267"/>
    </source>
</evidence>
<evidence type="ECO:0000313" key="8">
    <source>
        <dbReference type="EMBL" id="MCH7320954.1"/>
    </source>
</evidence>
<dbReference type="RefSeq" id="WP_241368000.1">
    <property type="nucleotide sequence ID" value="NZ_JAKZFC010000001.1"/>
</dbReference>
<dbReference type="CDD" id="cd17541">
    <property type="entry name" value="REC_CheB-like"/>
    <property type="match status" value="1"/>
</dbReference>
<feature type="domain" description="Response regulatory" evidence="6">
    <location>
        <begin position="8"/>
        <end position="125"/>
    </location>
</feature>
<keyword evidence="3" id="KW-0963">Cytoplasm</keyword>
<evidence type="ECO:0000256" key="1">
    <source>
        <dbReference type="ARBA" id="ARBA00022801"/>
    </source>
</evidence>
<comment type="domain">
    <text evidence="3">Contains a C-terminal catalytic domain, and an N-terminal region which modulates catalytic activity.</text>
</comment>
<dbReference type="Gene3D" id="3.40.50.2300">
    <property type="match status" value="1"/>
</dbReference>
<accession>A0ABS9U9E8</accession>
<evidence type="ECO:0000256" key="4">
    <source>
        <dbReference type="PROSITE-ProRule" id="PRU00050"/>
    </source>
</evidence>
<comment type="catalytic activity">
    <reaction evidence="2 3">
        <text>[protein]-L-glutamate 5-O-methyl ester + H2O = L-glutamyl-[protein] + methanol + H(+)</text>
        <dbReference type="Rhea" id="RHEA:23236"/>
        <dbReference type="Rhea" id="RHEA-COMP:10208"/>
        <dbReference type="Rhea" id="RHEA-COMP:10311"/>
        <dbReference type="ChEBI" id="CHEBI:15377"/>
        <dbReference type="ChEBI" id="CHEBI:15378"/>
        <dbReference type="ChEBI" id="CHEBI:17790"/>
        <dbReference type="ChEBI" id="CHEBI:29973"/>
        <dbReference type="ChEBI" id="CHEBI:82795"/>
        <dbReference type="EC" id="3.1.1.61"/>
    </reaction>
</comment>
<feature type="modified residue" description="4-aspartylphosphate" evidence="3 5">
    <location>
        <position position="59"/>
    </location>
</feature>
<dbReference type="Gene3D" id="3.40.50.180">
    <property type="entry name" value="Methylesterase CheB, C-terminal domain"/>
    <property type="match status" value="1"/>
</dbReference>
<dbReference type="HAMAP" id="MF_00099">
    <property type="entry name" value="CheB_chemtxs"/>
    <property type="match status" value="1"/>
</dbReference>
<comment type="catalytic activity">
    <reaction evidence="3">
        <text>L-glutaminyl-[protein] + H2O = L-glutamyl-[protein] + NH4(+)</text>
        <dbReference type="Rhea" id="RHEA:16441"/>
        <dbReference type="Rhea" id="RHEA-COMP:10207"/>
        <dbReference type="Rhea" id="RHEA-COMP:10208"/>
        <dbReference type="ChEBI" id="CHEBI:15377"/>
        <dbReference type="ChEBI" id="CHEBI:28938"/>
        <dbReference type="ChEBI" id="CHEBI:29973"/>
        <dbReference type="ChEBI" id="CHEBI:30011"/>
        <dbReference type="EC" id="3.5.1.44"/>
    </reaction>
</comment>
<sequence>MDNAKKKKLLVVDDSAFMRKLISDFFTDHLQIEVVGSARNGKDAIKKIQQLNPDVVTMDVEMPEMNGIDALKEIMVQCPVPVVMLSSTTQKGTENTLIAMEYGAVDFVAKPSGTISLDLHKIQDELVHKVVEAARVPIAKLKKPISFSTTLTTNKLSTPEKTETVTSSIVPPKPMPVFKKPTNQVDWNKHSKKIILIGTSTGGPRALQEVITKIPANVDAPILIVQHMPAGFTKSLSTRLDQLSQIHVKEAEQGDILQKGTAYIAPGGYHLKLRKVGSTFAIALDQNEPPRSGHRPSVDVMFEDVSQYSDFDKVAVIMTGMGYDGSKGLVALKKTGNVIAIAESADTCIVYGMPKAAVETQLVDEVADVDDIAQTIMKYMP</sequence>
<dbReference type="PANTHER" id="PTHR42872">
    <property type="entry name" value="PROTEIN-GLUTAMATE METHYLESTERASE/PROTEIN-GLUTAMINE GLUTAMINASE"/>
    <property type="match status" value="1"/>
</dbReference>
<feature type="active site" evidence="3 4">
    <location>
        <position position="227"/>
    </location>
</feature>
<dbReference type="EC" id="3.5.1.44" evidence="3"/>
<dbReference type="InterPro" id="IPR011006">
    <property type="entry name" value="CheY-like_superfamily"/>
</dbReference>
<dbReference type="PIRSF" id="PIRSF000876">
    <property type="entry name" value="RR_chemtxs_CheB"/>
    <property type="match status" value="1"/>
</dbReference>
<comment type="subcellular location">
    <subcellularLocation>
        <location evidence="3">Cytoplasm</location>
    </subcellularLocation>
</comment>
<keyword evidence="1 3" id="KW-0378">Hydrolase</keyword>
<comment type="function">
    <text evidence="3">Involved in chemotaxis. Part of a chemotaxis signal transduction system that modulates chemotaxis in response to various stimuli. Catalyzes the demethylation of specific methylglutamate residues introduced into the chemoreceptors (methyl-accepting chemotaxis proteins or MCP) by CheR. Also mediates the irreversible deamidation of specific glutamine residues to glutamic acid.</text>
</comment>
<dbReference type="NCBIfam" id="NF001965">
    <property type="entry name" value="PRK00742.1"/>
    <property type="match status" value="1"/>
</dbReference>
<evidence type="ECO:0000256" key="3">
    <source>
        <dbReference type="HAMAP-Rule" id="MF_00099"/>
    </source>
</evidence>
<proteinExistence type="inferred from homology"/>
<dbReference type="SUPFAM" id="SSF52172">
    <property type="entry name" value="CheY-like"/>
    <property type="match status" value="1"/>
</dbReference>
<feature type="domain" description="CheB-type methylesterase" evidence="7">
    <location>
        <begin position="191"/>
        <end position="381"/>
    </location>
</feature>
<dbReference type="PANTHER" id="PTHR42872:SF3">
    <property type="entry name" value="PROTEIN-GLUTAMATE METHYLESTERASE_PROTEIN-GLUTAMINE GLUTAMINASE 1"/>
    <property type="match status" value="1"/>
</dbReference>
<dbReference type="EC" id="3.1.1.61" evidence="3"/>
<dbReference type="InterPro" id="IPR000673">
    <property type="entry name" value="Sig_transdc_resp-reg_Me-estase"/>
</dbReference>
<dbReference type="InterPro" id="IPR008248">
    <property type="entry name" value="CheB-like"/>
</dbReference>
<gene>
    <name evidence="3" type="primary">cheB</name>
    <name evidence="8" type="ORF">LZ480_03545</name>
</gene>
<protein>
    <recommendedName>
        <fullName evidence="3">Protein-glutamate methylesterase/protein-glutamine glutaminase</fullName>
        <ecNumber evidence="3">3.1.1.61</ecNumber>
        <ecNumber evidence="3">3.5.1.44</ecNumber>
    </recommendedName>
</protein>
<reference evidence="8 9" key="1">
    <citation type="submission" date="2022-03" db="EMBL/GenBank/DDBJ databases">
        <authorList>
            <person name="Jo J.-H."/>
            <person name="Im W.-T."/>
        </authorList>
    </citation>
    <scope>NUCLEOTIDE SEQUENCE [LARGE SCALE GENOMIC DNA]</scope>
    <source>
        <strain evidence="8 9">MA9</strain>
    </source>
</reference>
<name>A0ABS9U9E8_9BACL</name>
<evidence type="ECO:0000256" key="5">
    <source>
        <dbReference type="PROSITE-ProRule" id="PRU00169"/>
    </source>
</evidence>
<dbReference type="SUPFAM" id="SSF52738">
    <property type="entry name" value="Methylesterase CheB, C-terminal domain"/>
    <property type="match status" value="1"/>
</dbReference>
<keyword evidence="9" id="KW-1185">Reference proteome</keyword>
<organism evidence="8 9">
    <name type="scientific">Solibacillus palustris</name>
    <dbReference type="NCBI Taxonomy" id="2908203"/>
    <lineage>
        <taxon>Bacteria</taxon>
        <taxon>Bacillati</taxon>
        <taxon>Bacillota</taxon>
        <taxon>Bacilli</taxon>
        <taxon>Bacillales</taxon>
        <taxon>Caryophanaceae</taxon>
        <taxon>Solibacillus</taxon>
    </lineage>
</organism>
<evidence type="ECO:0000259" key="6">
    <source>
        <dbReference type="PROSITE" id="PS50110"/>
    </source>
</evidence>
<evidence type="ECO:0000259" key="7">
    <source>
        <dbReference type="PROSITE" id="PS50122"/>
    </source>
</evidence>
<comment type="PTM">
    <text evidence="3">Phosphorylated by CheA. Phosphorylation of the N-terminal regulatory domain activates the methylesterase activity.</text>
</comment>
<dbReference type="Pfam" id="PF01339">
    <property type="entry name" value="CheB_methylest"/>
    <property type="match status" value="1"/>
</dbReference>
<dbReference type="Proteomes" id="UP001316087">
    <property type="component" value="Unassembled WGS sequence"/>
</dbReference>
<feature type="active site" evidence="3 4">
    <location>
        <position position="200"/>
    </location>
</feature>
<feature type="active site" evidence="3 4">
    <location>
        <position position="324"/>
    </location>
</feature>
<comment type="similarity">
    <text evidence="3">Belongs to the CheB family.</text>
</comment>